<protein>
    <submittedName>
        <fullName evidence="1">Protein ORANGE-LIKE, chloroplastic</fullName>
    </submittedName>
</protein>
<proteinExistence type="predicted"/>
<gene>
    <name evidence="1" type="ORF">BWQ96_02470</name>
</gene>
<dbReference type="OrthoDB" id="5719at2759"/>
<dbReference type="EMBL" id="NBIV01000020">
    <property type="protein sequence ID" value="PXF47788.1"/>
    <property type="molecule type" value="Genomic_DNA"/>
</dbReference>
<organism evidence="1 2">
    <name type="scientific">Gracilariopsis chorda</name>
    <dbReference type="NCBI Taxonomy" id="448386"/>
    <lineage>
        <taxon>Eukaryota</taxon>
        <taxon>Rhodophyta</taxon>
        <taxon>Florideophyceae</taxon>
        <taxon>Rhodymeniophycidae</taxon>
        <taxon>Gracilariales</taxon>
        <taxon>Gracilariaceae</taxon>
        <taxon>Gracilariopsis</taxon>
    </lineage>
</organism>
<keyword evidence="2" id="KW-1185">Reference proteome</keyword>
<sequence>MQCQSFVSSTPLNLQSTKESGKQVCNRLANSSPAHAAPKMIIDPSTVGTGFALLNSFKGIVIGPTVTEITAAIAGGTVGVMGTIITLELQRQRVKHRKQCPYCRGTGKLPCASCYTIGAVPSRTALTAQEVCTCCNERGFLQCNHCDGDGRLIPLAYERAIRAQYEDYVYTAIDDYYQDGPPYI</sequence>
<accession>A0A2V3J075</accession>
<comment type="caution">
    <text evidence="1">The sequence shown here is derived from an EMBL/GenBank/DDBJ whole genome shotgun (WGS) entry which is preliminary data.</text>
</comment>
<dbReference type="AlphaFoldDB" id="A0A2V3J075"/>
<dbReference type="Proteomes" id="UP000247409">
    <property type="component" value="Unassembled WGS sequence"/>
</dbReference>
<name>A0A2V3J075_9FLOR</name>
<reference evidence="1 2" key="1">
    <citation type="journal article" date="2018" name="Mol. Biol. Evol.">
        <title>Analysis of the draft genome of the red seaweed Gracilariopsis chorda provides insights into genome size evolution in Rhodophyta.</title>
        <authorList>
            <person name="Lee J."/>
            <person name="Yang E.C."/>
            <person name="Graf L."/>
            <person name="Yang J.H."/>
            <person name="Qiu H."/>
            <person name="Zel Zion U."/>
            <person name="Chan C.X."/>
            <person name="Stephens T.G."/>
            <person name="Weber A.P.M."/>
            <person name="Boo G.H."/>
            <person name="Boo S.M."/>
            <person name="Kim K.M."/>
            <person name="Shin Y."/>
            <person name="Jung M."/>
            <person name="Lee S.J."/>
            <person name="Yim H.S."/>
            <person name="Lee J.H."/>
            <person name="Bhattacharya D."/>
            <person name="Yoon H.S."/>
        </authorList>
    </citation>
    <scope>NUCLEOTIDE SEQUENCE [LARGE SCALE GENOMIC DNA]</scope>
    <source>
        <strain evidence="1 2">SKKU-2015</strain>
        <tissue evidence="1">Whole body</tissue>
    </source>
</reference>
<evidence type="ECO:0000313" key="2">
    <source>
        <dbReference type="Proteomes" id="UP000247409"/>
    </source>
</evidence>
<evidence type="ECO:0000313" key="1">
    <source>
        <dbReference type="EMBL" id="PXF47788.1"/>
    </source>
</evidence>